<evidence type="ECO:0000313" key="1">
    <source>
        <dbReference type="EMBL" id="CAB3764567.1"/>
    </source>
</evidence>
<name>A0A6J5EFP0_9BURK</name>
<organism evidence="1 2">
    <name type="scientific">Paraburkholderia humisilvae</name>
    <dbReference type="NCBI Taxonomy" id="627669"/>
    <lineage>
        <taxon>Bacteria</taxon>
        <taxon>Pseudomonadati</taxon>
        <taxon>Pseudomonadota</taxon>
        <taxon>Betaproteobacteria</taxon>
        <taxon>Burkholderiales</taxon>
        <taxon>Burkholderiaceae</taxon>
        <taxon>Paraburkholderia</taxon>
    </lineage>
</organism>
<sequence length="154" mass="17210">MIVWLPSPKSWLYANQQGSVVAVANSTGATTSGQGYGPFGETDGTLPTRFGYTGPQYLAPLGLYYYKARFYWPALGRFLQTDPVGYTDDVNWYAYVGRATYKACLTYTIMRLFITEAALASKQAPVRNDHQRAHTACYGIHGRHVTLHCETRPQ</sequence>
<dbReference type="Gene3D" id="2.180.10.10">
    <property type="entry name" value="RHS repeat-associated core"/>
    <property type="match status" value="1"/>
</dbReference>
<protein>
    <recommendedName>
        <fullName evidence="3">RHS repeat-associated core domain-containing protein</fullName>
    </recommendedName>
</protein>
<dbReference type="InterPro" id="IPR022385">
    <property type="entry name" value="Rhs_assc_core"/>
</dbReference>
<reference evidence="1 2" key="1">
    <citation type="submission" date="2020-04" db="EMBL/GenBank/DDBJ databases">
        <authorList>
            <person name="De Canck E."/>
        </authorList>
    </citation>
    <scope>NUCLEOTIDE SEQUENCE [LARGE SCALE GENOMIC DNA]</scope>
    <source>
        <strain evidence="1 2">LMG 29542</strain>
    </source>
</reference>
<dbReference type="NCBIfam" id="TIGR03696">
    <property type="entry name" value="Rhs_assc_core"/>
    <property type="match status" value="1"/>
</dbReference>
<gene>
    <name evidence="1" type="ORF">LMG29542_04927</name>
</gene>
<accession>A0A6J5EFP0</accession>
<keyword evidence="2" id="KW-1185">Reference proteome</keyword>
<dbReference type="Proteomes" id="UP000494363">
    <property type="component" value="Unassembled WGS sequence"/>
</dbReference>
<dbReference type="EMBL" id="CADIKH010000024">
    <property type="protein sequence ID" value="CAB3764567.1"/>
    <property type="molecule type" value="Genomic_DNA"/>
</dbReference>
<dbReference type="AlphaFoldDB" id="A0A6J5EFP0"/>
<evidence type="ECO:0000313" key="2">
    <source>
        <dbReference type="Proteomes" id="UP000494363"/>
    </source>
</evidence>
<proteinExistence type="predicted"/>
<evidence type="ECO:0008006" key="3">
    <source>
        <dbReference type="Google" id="ProtNLM"/>
    </source>
</evidence>